<feature type="transmembrane region" description="Helical" evidence="1">
    <location>
        <begin position="22"/>
        <end position="44"/>
    </location>
</feature>
<keyword evidence="1" id="KW-1133">Transmembrane helix</keyword>
<dbReference type="EMBL" id="QVTD01000005">
    <property type="protein sequence ID" value="RFU63748.1"/>
    <property type="molecule type" value="Genomic_DNA"/>
</dbReference>
<organism evidence="2 3">
    <name type="scientific">Peribacillus glennii</name>
    <dbReference type="NCBI Taxonomy" id="2303991"/>
    <lineage>
        <taxon>Bacteria</taxon>
        <taxon>Bacillati</taxon>
        <taxon>Bacillota</taxon>
        <taxon>Bacilli</taxon>
        <taxon>Bacillales</taxon>
        <taxon>Bacillaceae</taxon>
        <taxon>Peribacillus</taxon>
    </lineage>
</organism>
<dbReference type="Proteomes" id="UP000262939">
    <property type="component" value="Unassembled WGS sequence"/>
</dbReference>
<evidence type="ECO:0000313" key="3">
    <source>
        <dbReference type="Proteomes" id="UP000262939"/>
    </source>
</evidence>
<evidence type="ECO:0000256" key="1">
    <source>
        <dbReference type="SAM" id="Phobius"/>
    </source>
</evidence>
<keyword evidence="3" id="KW-1185">Reference proteome</keyword>
<protein>
    <submittedName>
        <fullName evidence="2">Uncharacterized protein</fullName>
    </submittedName>
</protein>
<sequence length="76" mass="8875">MDFLNNCILGLFLYFPEDKSEYIPAAITSIIFLIAALFTMRMIIRYSRKEALKTKELEDEVARRNQAARGNEMKKL</sequence>
<name>A0A372LDG9_9BACI</name>
<gene>
    <name evidence="2" type="ORF">D0466_09765</name>
</gene>
<dbReference type="OrthoDB" id="2390218at2"/>
<dbReference type="RefSeq" id="WP_117322387.1">
    <property type="nucleotide sequence ID" value="NZ_QVTD01000005.1"/>
</dbReference>
<keyword evidence="1" id="KW-0812">Transmembrane</keyword>
<reference evidence="2 3" key="1">
    <citation type="submission" date="2018-08" db="EMBL/GenBank/DDBJ databases">
        <title>Bacillus chawlae sp. nov., Bacillus glennii sp. nov., and Bacillus saganii sp. nov. Isolated from the Vehicle Assembly Building at Kennedy Space Center where the Viking Spacecraft were Assembled.</title>
        <authorList>
            <person name="Seuylemezian A."/>
            <person name="Vaishampayan P."/>
        </authorList>
    </citation>
    <scope>NUCLEOTIDE SEQUENCE [LARGE SCALE GENOMIC DNA]</scope>
    <source>
        <strain evidence="2 3">V44-8</strain>
    </source>
</reference>
<dbReference type="AlphaFoldDB" id="A0A372LDG9"/>
<evidence type="ECO:0000313" key="2">
    <source>
        <dbReference type="EMBL" id="RFU63748.1"/>
    </source>
</evidence>
<proteinExistence type="predicted"/>
<accession>A0A372LDG9</accession>
<keyword evidence="1" id="KW-0472">Membrane</keyword>
<comment type="caution">
    <text evidence="2">The sequence shown here is derived from an EMBL/GenBank/DDBJ whole genome shotgun (WGS) entry which is preliminary data.</text>
</comment>